<reference evidence="2" key="1">
    <citation type="journal article" date="2020" name="Nature">
        <title>Giant virus diversity and host interactions through global metagenomics.</title>
        <authorList>
            <person name="Schulz F."/>
            <person name="Roux S."/>
            <person name="Paez-Espino D."/>
            <person name="Jungbluth S."/>
            <person name="Walsh D.A."/>
            <person name="Denef V.J."/>
            <person name="McMahon K.D."/>
            <person name="Konstantinidis K.T."/>
            <person name="Eloe-Fadrosh E.A."/>
            <person name="Kyrpides N.C."/>
            <person name="Woyke T."/>
        </authorList>
    </citation>
    <scope>NUCLEOTIDE SEQUENCE</scope>
    <source>
        <strain evidence="2">GVMAG-S-1063924-116</strain>
    </source>
</reference>
<name>A0A6C0JT54_9ZZZZ</name>
<feature type="compositionally biased region" description="Low complexity" evidence="1">
    <location>
        <begin position="149"/>
        <end position="163"/>
    </location>
</feature>
<evidence type="ECO:0000256" key="1">
    <source>
        <dbReference type="SAM" id="MobiDB-lite"/>
    </source>
</evidence>
<dbReference type="EMBL" id="MN740698">
    <property type="protein sequence ID" value="QHU08749.1"/>
    <property type="molecule type" value="Genomic_DNA"/>
</dbReference>
<feature type="region of interest" description="Disordered" evidence="1">
    <location>
        <begin position="119"/>
        <end position="170"/>
    </location>
</feature>
<organism evidence="2">
    <name type="scientific">viral metagenome</name>
    <dbReference type="NCBI Taxonomy" id="1070528"/>
    <lineage>
        <taxon>unclassified sequences</taxon>
        <taxon>metagenomes</taxon>
        <taxon>organismal metagenomes</taxon>
    </lineage>
</organism>
<accession>A0A6C0JT54</accession>
<feature type="region of interest" description="Disordered" evidence="1">
    <location>
        <begin position="28"/>
        <end position="48"/>
    </location>
</feature>
<sequence>MKANSQTSRSTLSPVALDLDLIAKLPVEEEEVDSHNSPDVSTDSEEDDVASLFEGLDLGGENSYPVNEEVAERMEYLRKLISPDHLEFFNNFVRSTLIDGAREPSLSSLLECELSNQRASPFSRPGLYPSSPSTPPREEVEDNGPQTKLSGGSLSLRFSRGPLNTTPLVSSDEIEEVNNIKKKLGLRESQDGMKWW</sequence>
<dbReference type="AlphaFoldDB" id="A0A6C0JT54"/>
<protein>
    <submittedName>
        <fullName evidence="2">Uncharacterized protein</fullName>
    </submittedName>
</protein>
<proteinExistence type="predicted"/>
<evidence type="ECO:0000313" key="2">
    <source>
        <dbReference type="EMBL" id="QHU08749.1"/>
    </source>
</evidence>